<dbReference type="STRING" id="4537.A0A0E0KPR8"/>
<name>A0A0E0KPR8_ORYPU</name>
<proteinExistence type="predicted"/>
<sequence>MDLENPPHQITHSSVTTFTVNIPDDLAVIKNPWFIRCHFRFSCAMPLDVLIVPHEEWSDDKNEDGGLDQLIPSPRAAWVFDDNRLSLKWPSWSSEVITHTQSSPHTVMASLPLQQQLTSRDVHEIKNLEGALGFDPWRNQYVISRLFYRSYMVLEDEDTSEQSFEGDNWHEGLGHSWKITDNLTYAIKPATQPIYMRGAFYWCTDGKLNLDMILWFNLYDEKFGLAGKLCLVHTANEETFSIWQLVDDGL</sequence>
<dbReference type="EnsemblPlants" id="OPUNC04G08390.1">
    <property type="protein sequence ID" value="OPUNC04G08390.1"/>
    <property type="gene ID" value="OPUNC04G08390"/>
</dbReference>
<reference evidence="1" key="2">
    <citation type="submission" date="2018-05" db="EMBL/GenBank/DDBJ databases">
        <title>OpunRS2 (Oryza punctata Reference Sequence Version 2).</title>
        <authorList>
            <person name="Zhang J."/>
            <person name="Kudrna D."/>
            <person name="Lee S."/>
            <person name="Talag J."/>
            <person name="Welchert J."/>
            <person name="Wing R.A."/>
        </authorList>
    </citation>
    <scope>NUCLEOTIDE SEQUENCE [LARGE SCALE GENOMIC DNA]</scope>
</reference>
<protein>
    <recommendedName>
        <fullName evidence="3">F-box associated domain-containing protein</fullName>
    </recommendedName>
</protein>
<keyword evidence="2" id="KW-1185">Reference proteome</keyword>
<accession>A0A0E0KPR8</accession>
<reference evidence="1" key="1">
    <citation type="submission" date="2015-04" db="UniProtKB">
        <authorList>
            <consortium name="EnsemblPlants"/>
        </authorList>
    </citation>
    <scope>IDENTIFICATION</scope>
</reference>
<evidence type="ECO:0000313" key="1">
    <source>
        <dbReference type="EnsemblPlants" id="OPUNC04G08390.1"/>
    </source>
</evidence>
<dbReference type="AlphaFoldDB" id="A0A0E0KPR8"/>
<organism evidence="1">
    <name type="scientific">Oryza punctata</name>
    <name type="common">Red rice</name>
    <dbReference type="NCBI Taxonomy" id="4537"/>
    <lineage>
        <taxon>Eukaryota</taxon>
        <taxon>Viridiplantae</taxon>
        <taxon>Streptophyta</taxon>
        <taxon>Embryophyta</taxon>
        <taxon>Tracheophyta</taxon>
        <taxon>Spermatophyta</taxon>
        <taxon>Magnoliopsida</taxon>
        <taxon>Liliopsida</taxon>
        <taxon>Poales</taxon>
        <taxon>Poaceae</taxon>
        <taxon>BOP clade</taxon>
        <taxon>Oryzoideae</taxon>
        <taxon>Oryzeae</taxon>
        <taxon>Oryzinae</taxon>
        <taxon>Oryza</taxon>
    </lineage>
</organism>
<evidence type="ECO:0008006" key="3">
    <source>
        <dbReference type="Google" id="ProtNLM"/>
    </source>
</evidence>
<dbReference type="Gramene" id="OPUNC04G08390.1">
    <property type="protein sequence ID" value="OPUNC04G08390.1"/>
    <property type="gene ID" value="OPUNC04G08390"/>
</dbReference>
<evidence type="ECO:0000313" key="2">
    <source>
        <dbReference type="Proteomes" id="UP000026962"/>
    </source>
</evidence>
<dbReference type="Proteomes" id="UP000026962">
    <property type="component" value="Chromosome 4"/>
</dbReference>
<dbReference type="HOGENOM" id="CLU_1112814_0_0_1"/>